<comment type="caution">
    <text evidence="15">The sequence shown here is derived from an EMBL/GenBank/DDBJ whole genome shotgun (WGS) entry which is preliminary data.</text>
</comment>
<evidence type="ECO:0000256" key="2">
    <source>
        <dbReference type="ARBA" id="ARBA00004651"/>
    </source>
</evidence>
<feature type="domain" description="HAMP" evidence="14">
    <location>
        <begin position="200"/>
        <end position="252"/>
    </location>
</feature>
<dbReference type="CDD" id="cd00075">
    <property type="entry name" value="HATPase"/>
    <property type="match status" value="1"/>
</dbReference>
<dbReference type="PRINTS" id="PR00344">
    <property type="entry name" value="BCTRLSENSOR"/>
</dbReference>
<dbReference type="GO" id="GO:0000155">
    <property type="term" value="F:phosphorelay sensor kinase activity"/>
    <property type="evidence" value="ECO:0007669"/>
    <property type="project" value="InterPro"/>
</dbReference>
<evidence type="ECO:0000259" key="14">
    <source>
        <dbReference type="PROSITE" id="PS50885"/>
    </source>
</evidence>
<dbReference type="Pfam" id="PF00512">
    <property type="entry name" value="HisKA"/>
    <property type="match status" value="1"/>
</dbReference>
<dbReference type="CDD" id="cd00082">
    <property type="entry name" value="HisKA"/>
    <property type="match status" value="1"/>
</dbReference>
<dbReference type="PROSITE" id="PS50109">
    <property type="entry name" value="HIS_KIN"/>
    <property type="match status" value="1"/>
</dbReference>
<dbReference type="SMART" id="SM00387">
    <property type="entry name" value="HATPase_c"/>
    <property type="match status" value="1"/>
</dbReference>
<keyword evidence="4" id="KW-1003">Cell membrane</keyword>
<keyword evidence="9" id="KW-0067">ATP-binding</keyword>
<dbReference type="InterPro" id="IPR036890">
    <property type="entry name" value="HATPase_C_sf"/>
</dbReference>
<comment type="subcellular location">
    <subcellularLocation>
        <location evidence="2">Cell membrane</location>
        <topology evidence="2">Multi-pass membrane protein</topology>
    </subcellularLocation>
</comment>
<dbReference type="Pfam" id="PF00672">
    <property type="entry name" value="HAMP"/>
    <property type="match status" value="1"/>
</dbReference>
<evidence type="ECO:0000256" key="3">
    <source>
        <dbReference type="ARBA" id="ARBA00012438"/>
    </source>
</evidence>
<dbReference type="InterPro" id="IPR003594">
    <property type="entry name" value="HATPase_dom"/>
</dbReference>
<evidence type="ECO:0000259" key="13">
    <source>
        <dbReference type="PROSITE" id="PS50109"/>
    </source>
</evidence>
<dbReference type="EMBL" id="RXHU01000013">
    <property type="protein sequence ID" value="RTE11091.1"/>
    <property type="molecule type" value="Genomic_DNA"/>
</dbReference>
<keyword evidence="8 15" id="KW-0418">Kinase</keyword>
<dbReference type="InterPro" id="IPR005467">
    <property type="entry name" value="His_kinase_dom"/>
</dbReference>
<evidence type="ECO:0000256" key="6">
    <source>
        <dbReference type="ARBA" id="ARBA00022679"/>
    </source>
</evidence>
<reference evidence="15 16" key="1">
    <citation type="submission" date="2018-12" db="EMBL/GenBank/DDBJ databases">
        <title>Bacillus ochoae sp. nov., Paenibacillus whitsoniae sp. nov., Paenibacillus spiritus sp. nov. Isolated from the Mars Exploration Rover during spacecraft assembly.</title>
        <authorList>
            <person name="Seuylemezian A."/>
            <person name="Vaishampayan P."/>
        </authorList>
    </citation>
    <scope>NUCLEOTIDE SEQUENCE [LARGE SCALE GENOMIC DNA]</scope>
    <source>
        <strain evidence="15 16">MER 54</strain>
    </source>
</reference>
<evidence type="ECO:0000256" key="4">
    <source>
        <dbReference type="ARBA" id="ARBA00022475"/>
    </source>
</evidence>
<feature type="domain" description="Histidine kinase" evidence="13">
    <location>
        <begin position="260"/>
        <end position="481"/>
    </location>
</feature>
<keyword evidence="12" id="KW-1133">Transmembrane helix</keyword>
<keyword evidence="10" id="KW-0902">Two-component regulatory system</keyword>
<gene>
    <name evidence="15" type="ORF">EJQ19_03955</name>
</gene>
<dbReference type="Gene3D" id="1.10.287.130">
    <property type="match status" value="1"/>
</dbReference>
<dbReference type="EC" id="2.7.13.3" evidence="3"/>
<dbReference type="SUPFAM" id="SSF47384">
    <property type="entry name" value="Homodimeric domain of signal transducing histidine kinase"/>
    <property type="match status" value="1"/>
</dbReference>
<dbReference type="OrthoDB" id="9813151at2"/>
<dbReference type="InterPro" id="IPR003661">
    <property type="entry name" value="HisK_dim/P_dom"/>
</dbReference>
<keyword evidence="5" id="KW-0597">Phosphoprotein</keyword>
<evidence type="ECO:0000313" key="15">
    <source>
        <dbReference type="EMBL" id="RTE11091.1"/>
    </source>
</evidence>
<dbReference type="InterPro" id="IPR004358">
    <property type="entry name" value="Sig_transdc_His_kin-like_C"/>
</dbReference>
<dbReference type="AlphaFoldDB" id="A0A430JJ65"/>
<dbReference type="Pfam" id="PF02518">
    <property type="entry name" value="HATPase_c"/>
    <property type="match status" value="1"/>
</dbReference>
<evidence type="ECO:0000256" key="12">
    <source>
        <dbReference type="SAM" id="Phobius"/>
    </source>
</evidence>
<dbReference type="GO" id="GO:0004721">
    <property type="term" value="F:phosphoprotein phosphatase activity"/>
    <property type="evidence" value="ECO:0007669"/>
    <property type="project" value="TreeGrafter"/>
</dbReference>
<dbReference type="SMART" id="SM00388">
    <property type="entry name" value="HisKA"/>
    <property type="match status" value="1"/>
</dbReference>
<protein>
    <recommendedName>
        <fullName evidence="3">histidine kinase</fullName>
        <ecNumber evidence="3">2.7.13.3</ecNumber>
    </recommendedName>
</protein>
<dbReference type="Gene3D" id="6.10.340.10">
    <property type="match status" value="1"/>
</dbReference>
<evidence type="ECO:0000256" key="5">
    <source>
        <dbReference type="ARBA" id="ARBA00022553"/>
    </source>
</evidence>
<dbReference type="Gene3D" id="3.30.565.10">
    <property type="entry name" value="Histidine kinase-like ATPase, C-terminal domain"/>
    <property type="match status" value="1"/>
</dbReference>
<keyword evidence="7" id="KW-0547">Nucleotide-binding</keyword>
<evidence type="ECO:0000256" key="9">
    <source>
        <dbReference type="ARBA" id="ARBA00022840"/>
    </source>
</evidence>
<evidence type="ECO:0000256" key="7">
    <source>
        <dbReference type="ARBA" id="ARBA00022741"/>
    </source>
</evidence>
<proteinExistence type="predicted"/>
<dbReference type="PROSITE" id="PS50885">
    <property type="entry name" value="HAMP"/>
    <property type="match status" value="1"/>
</dbReference>
<comment type="catalytic activity">
    <reaction evidence="1">
        <text>ATP + protein L-histidine = ADP + protein N-phospho-L-histidine.</text>
        <dbReference type="EC" id="2.7.13.3"/>
    </reaction>
</comment>
<feature type="transmembrane region" description="Helical" evidence="12">
    <location>
        <begin position="180"/>
        <end position="199"/>
    </location>
</feature>
<dbReference type="SUPFAM" id="SSF158472">
    <property type="entry name" value="HAMP domain-like"/>
    <property type="match status" value="1"/>
</dbReference>
<evidence type="ECO:0000256" key="11">
    <source>
        <dbReference type="ARBA" id="ARBA00023136"/>
    </source>
</evidence>
<dbReference type="CDD" id="cd06225">
    <property type="entry name" value="HAMP"/>
    <property type="match status" value="1"/>
</dbReference>
<evidence type="ECO:0000256" key="1">
    <source>
        <dbReference type="ARBA" id="ARBA00000085"/>
    </source>
</evidence>
<accession>A0A430JJ65</accession>
<dbReference type="GO" id="GO:0016036">
    <property type="term" value="P:cellular response to phosphate starvation"/>
    <property type="evidence" value="ECO:0007669"/>
    <property type="project" value="TreeGrafter"/>
</dbReference>
<dbReference type="PANTHER" id="PTHR45453:SF1">
    <property type="entry name" value="PHOSPHATE REGULON SENSOR PROTEIN PHOR"/>
    <property type="match status" value="1"/>
</dbReference>
<dbReference type="PANTHER" id="PTHR45453">
    <property type="entry name" value="PHOSPHATE REGULON SENSOR PROTEIN PHOR"/>
    <property type="match status" value="1"/>
</dbReference>
<keyword evidence="11 12" id="KW-0472">Membrane</keyword>
<keyword evidence="6" id="KW-0808">Transferase</keyword>
<feature type="transmembrane region" description="Helical" evidence="12">
    <location>
        <begin position="12"/>
        <end position="36"/>
    </location>
</feature>
<dbReference type="FunFam" id="1.10.287.130:FF:000001">
    <property type="entry name" value="Two-component sensor histidine kinase"/>
    <property type="match status" value="1"/>
</dbReference>
<dbReference type="InterPro" id="IPR036097">
    <property type="entry name" value="HisK_dim/P_sf"/>
</dbReference>
<dbReference type="GO" id="GO:0005886">
    <property type="term" value="C:plasma membrane"/>
    <property type="evidence" value="ECO:0007669"/>
    <property type="project" value="UniProtKB-SubCell"/>
</dbReference>
<dbReference type="RefSeq" id="WP_126139897.1">
    <property type="nucleotide sequence ID" value="NZ_RXHU01000013.1"/>
</dbReference>
<dbReference type="InterPro" id="IPR003660">
    <property type="entry name" value="HAMP_dom"/>
</dbReference>
<dbReference type="SMART" id="SM00304">
    <property type="entry name" value="HAMP"/>
    <property type="match status" value="1"/>
</dbReference>
<dbReference type="InterPro" id="IPR050351">
    <property type="entry name" value="BphY/WalK/GraS-like"/>
</dbReference>
<dbReference type="SUPFAM" id="SSF55874">
    <property type="entry name" value="ATPase domain of HSP90 chaperone/DNA topoisomerase II/histidine kinase"/>
    <property type="match status" value="1"/>
</dbReference>
<dbReference type="FunFam" id="3.30.565.10:FF:000006">
    <property type="entry name" value="Sensor histidine kinase WalK"/>
    <property type="match status" value="1"/>
</dbReference>
<keyword evidence="16" id="KW-1185">Reference proteome</keyword>
<evidence type="ECO:0000313" key="16">
    <source>
        <dbReference type="Proteomes" id="UP000276128"/>
    </source>
</evidence>
<evidence type="ECO:0000256" key="8">
    <source>
        <dbReference type="ARBA" id="ARBA00022777"/>
    </source>
</evidence>
<organism evidence="15 16">
    <name type="scientific">Paenibacillus whitsoniae</name>
    <dbReference type="NCBI Taxonomy" id="2496558"/>
    <lineage>
        <taxon>Bacteria</taxon>
        <taxon>Bacillati</taxon>
        <taxon>Bacillota</taxon>
        <taxon>Bacilli</taxon>
        <taxon>Bacillales</taxon>
        <taxon>Paenibacillaceae</taxon>
        <taxon>Paenibacillus</taxon>
    </lineage>
</organism>
<sequence>MFRRFLKGKYNSLYIKIFLSFLATCVLFFAALFAFWNYYFTGLFYKDKVAILAKRSAEVASLMDSYQEGTITMRELKYTMRIVARSFNGQVWIVDEKGIIFTGSSDSEGRAIPKQMDALFIDGLHGNTGYGMISLKPEEGPRNSFAYHTPFELNSQPMVIILQIPAGDISEAVSAVRLNLMLPLLFSLLAVGVILFIISRKLAGPLQQMNRAALELAHGDFTTRVPIKSQDEVGQLAASFNFMVEKLEEWEGTRQEFLTNVSHELRSPLTTLRGMINAMNDKIIPEAKYPHYLHICDQEVQRLQRLVTDLLDLAQIQNGIDVFKLRPVDIADLLEDTMELLQAVIAKQGVIPQLILPELDQEPSQVDLDPDRFVQIIHNLVYNALKFTPEGGSLIVALENHPGRVHVYVRDTGAGMPQSELNRIWDRFYKTDKARTSSEEAGTGLGLTIVKHLVTGMKGDVQVQSRLGEGTEFRITFPRLR</sequence>
<dbReference type="GO" id="GO:0005524">
    <property type="term" value="F:ATP binding"/>
    <property type="evidence" value="ECO:0007669"/>
    <property type="project" value="UniProtKB-KW"/>
</dbReference>
<evidence type="ECO:0000256" key="10">
    <source>
        <dbReference type="ARBA" id="ARBA00023012"/>
    </source>
</evidence>
<name>A0A430JJ65_9BACL</name>
<dbReference type="Proteomes" id="UP000276128">
    <property type="component" value="Unassembled WGS sequence"/>
</dbReference>
<keyword evidence="12" id="KW-0812">Transmembrane</keyword>